<comment type="caution">
    <text evidence="1">The sequence shown here is derived from an EMBL/GenBank/DDBJ whole genome shotgun (WGS) entry which is preliminary data.</text>
</comment>
<evidence type="ECO:0000313" key="1">
    <source>
        <dbReference type="EMBL" id="MRG92430.1"/>
    </source>
</evidence>
<name>A0A6N7PPZ5_9BACT</name>
<protein>
    <submittedName>
        <fullName evidence="1">ATP-binding protein</fullName>
    </submittedName>
</protein>
<dbReference type="GO" id="GO:0005524">
    <property type="term" value="F:ATP binding"/>
    <property type="evidence" value="ECO:0007669"/>
    <property type="project" value="UniProtKB-KW"/>
</dbReference>
<keyword evidence="2" id="KW-1185">Reference proteome</keyword>
<dbReference type="Proteomes" id="UP000440224">
    <property type="component" value="Unassembled WGS sequence"/>
</dbReference>
<reference evidence="1 2" key="1">
    <citation type="submission" date="2019-10" db="EMBL/GenBank/DDBJ databases">
        <title>A soil myxobacterium in the family Polyangiaceae.</title>
        <authorList>
            <person name="Li Y."/>
            <person name="Wang J."/>
        </authorList>
    </citation>
    <scope>NUCLEOTIDE SEQUENCE [LARGE SCALE GENOMIC DNA]</scope>
    <source>
        <strain evidence="1 2">DSM 14734</strain>
    </source>
</reference>
<dbReference type="RefSeq" id="WP_153819313.1">
    <property type="nucleotide sequence ID" value="NZ_WJIE01000003.1"/>
</dbReference>
<keyword evidence="1" id="KW-0067">ATP-binding</keyword>
<gene>
    <name evidence="1" type="ORF">GF068_10885</name>
</gene>
<evidence type="ECO:0000313" key="2">
    <source>
        <dbReference type="Proteomes" id="UP000440224"/>
    </source>
</evidence>
<keyword evidence="1" id="KW-0547">Nucleotide-binding</keyword>
<accession>A0A6N7PPZ5</accession>
<organism evidence="1 2">
    <name type="scientific">Polyangium spumosum</name>
    <dbReference type="NCBI Taxonomy" id="889282"/>
    <lineage>
        <taxon>Bacteria</taxon>
        <taxon>Pseudomonadati</taxon>
        <taxon>Myxococcota</taxon>
        <taxon>Polyangia</taxon>
        <taxon>Polyangiales</taxon>
        <taxon>Polyangiaceae</taxon>
        <taxon>Polyangium</taxon>
    </lineage>
</organism>
<dbReference type="AlphaFoldDB" id="A0A6N7PPZ5"/>
<sequence>MSAGGNRTQTAVGASISIAPLDHVAGDVAGLLGNFLFDLLGMFYPRQICSKANVVVIELVTNVMEHCSIRDGALRVDLKIDGDELMITVANPATEDEFKAVQERFTVIANAEDPRKLLADTVYRRRIDKAKGGLGLMRLTAESKFKLTAEYEQGFLVVKALFPMRGFA</sequence>
<dbReference type="OrthoDB" id="5507371at2"/>
<proteinExistence type="predicted"/>
<dbReference type="EMBL" id="WJIE01000003">
    <property type="protein sequence ID" value="MRG92430.1"/>
    <property type="molecule type" value="Genomic_DNA"/>
</dbReference>